<protein>
    <recommendedName>
        <fullName evidence="5">Glycosyl hydrolase family 30 TIM-barrel domain-containing protein</fullName>
    </recommendedName>
</protein>
<organism evidence="6 7">
    <name type="scientific">Cyclocybe aegerita</name>
    <name type="common">Black poplar mushroom</name>
    <name type="synonym">Agrocybe aegerita</name>
    <dbReference type="NCBI Taxonomy" id="1973307"/>
    <lineage>
        <taxon>Eukaryota</taxon>
        <taxon>Fungi</taxon>
        <taxon>Dikarya</taxon>
        <taxon>Basidiomycota</taxon>
        <taxon>Agaricomycotina</taxon>
        <taxon>Agaricomycetes</taxon>
        <taxon>Agaricomycetidae</taxon>
        <taxon>Agaricales</taxon>
        <taxon>Agaricineae</taxon>
        <taxon>Bolbitiaceae</taxon>
        <taxon>Cyclocybe</taxon>
    </lineage>
</organism>
<proteinExistence type="inferred from homology"/>
<dbReference type="PANTHER" id="PTHR11069:SF23">
    <property type="entry name" value="LYSOSOMAL ACID GLUCOSYLCERAMIDASE"/>
    <property type="match status" value="1"/>
</dbReference>
<evidence type="ECO:0000259" key="5">
    <source>
        <dbReference type="Pfam" id="PF02055"/>
    </source>
</evidence>
<dbReference type="Gene3D" id="3.20.20.80">
    <property type="entry name" value="Glycosidases"/>
    <property type="match status" value="2"/>
</dbReference>
<keyword evidence="2" id="KW-0732">Signal</keyword>
<evidence type="ECO:0000256" key="2">
    <source>
        <dbReference type="ARBA" id="ARBA00022729"/>
    </source>
</evidence>
<gene>
    <name evidence="6" type="ORF">AAE3_LOCUS4718</name>
</gene>
<dbReference type="GO" id="GO:0016020">
    <property type="term" value="C:membrane"/>
    <property type="evidence" value="ECO:0007669"/>
    <property type="project" value="GOC"/>
</dbReference>
<comment type="similarity">
    <text evidence="1 4">Belongs to the glycosyl hydrolase 30 family.</text>
</comment>
<dbReference type="InterPro" id="IPR017853">
    <property type="entry name" value="GH"/>
</dbReference>
<dbReference type="Proteomes" id="UP000467700">
    <property type="component" value="Unassembled WGS sequence"/>
</dbReference>
<evidence type="ECO:0000256" key="3">
    <source>
        <dbReference type="ARBA" id="ARBA00022801"/>
    </source>
</evidence>
<dbReference type="SUPFAM" id="SSF51445">
    <property type="entry name" value="(Trans)glycosidases"/>
    <property type="match status" value="1"/>
</dbReference>
<dbReference type="PANTHER" id="PTHR11069">
    <property type="entry name" value="GLUCOSYLCERAMIDASE"/>
    <property type="match status" value="1"/>
</dbReference>
<keyword evidence="4" id="KW-0326">Glycosidase</keyword>
<comment type="caution">
    <text evidence="6">The sequence shown here is derived from an EMBL/GenBank/DDBJ whole genome shotgun (WGS) entry which is preliminary data.</text>
</comment>
<dbReference type="EMBL" id="CACVBS010000036">
    <property type="protein sequence ID" value="CAA7262653.1"/>
    <property type="molecule type" value="Genomic_DNA"/>
</dbReference>
<dbReference type="Pfam" id="PF02055">
    <property type="entry name" value="Glyco_hydro_30"/>
    <property type="match status" value="1"/>
</dbReference>
<dbReference type="GO" id="GO:0004348">
    <property type="term" value="F:glucosylceramidase activity"/>
    <property type="evidence" value="ECO:0007669"/>
    <property type="project" value="InterPro"/>
</dbReference>
<feature type="domain" description="Glycosyl hydrolase family 30 TIM-barrel" evidence="5">
    <location>
        <begin position="181"/>
        <end position="339"/>
    </location>
</feature>
<dbReference type="InterPro" id="IPR001139">
    <property type="entry name" value="Glyco_hydro_30"/>
</dbReference>
<dbReference type="InterPro" id="IPR033453">
    <property type="entry name" value="Glyco_hydro_30_TIM-barrel"/>
</dbReference>
<keyword evidence="3 4" id="KW-0378">Hydrolase</keyword>
<dbReference type="OrthoDB" id="2160638at2759"/>
<reference evidence="6 7" key="1">
    <citation type="submission" date="2020-01" db="EMBL/GenBank/DDBJ databases">
        <authorList>
            <person name="Gupta K D."/>
        </authorList>
    </citation>
    <scope>NUCLEOTIDE SEQUENCE [LARGE SCALE GENOMIC DNA]</scope>
</reference>
<evidence type="ECO:0000256" key="4">
    <source>
        <dbReference type="RuleBase" id="RU361188"/>
    </source>
</evidence>
<accession>A0A8S0WHW4</accession>
<evidence type="ECO:0000313" key="6">
    <source>
        <dbReference type="EMBL" id="CAA7262653.1"/>
    </source>
</evidence>
<sequence>MTYVQSLASQTNGVVHPETLDIGHRLGNVGSTFNISILCTTFNIQHSCARIRLEQDILRLRPCVHIGTDKPRAPERIIILHDEAGAVPSFSSLVVSSSPFDPETYSEPRSDKMRWYLIIVISALCEIATCQQIWDIWQTTWNRSNLFKSLNPRPPLQFVVSGTIGDAHIVVNDNVTYQTVIGFGGSLTDSSALLLKNLKTKSATNYQSLINYLFNATEGANAAGLSYVRIPMGASDFSASQYSYDDVVGDTCLKEVDVGVTPSYVFECDPGLNRNLALKLHVVPWSPPGWMKASNTMNGGTLKPTMVNLYATYLLKALQSLKRNGVEVYAISIQNEPQYSNPTYPTSTLTAVQEARVGSLLKSLLKANGFPNVKLIECSGVYGKDWWNDAKWFMHNVFMGSIENNAKTALMWNIALDTSGNPKYPGTASCGGPGCRGIVTIKTDGSWIVNQEFYSMAQMSKATISRDIEGPSGRRIKVEVSGSASWALRVVGFVTGRIKAAEWLRYSLVVMNWNDSVGGWNPTPVKTTIWFRGMQATYTFPVGVSTLWWYAVPLNVSLNGFEVIAVSDGAQVKLEFVDPAGPPFNAA</sequence>
<keyword evidence="7" id="KW-1185">Reference proteome</keyword>
<evidence type="ECO:0000256" key="1">
    <source>
        <dbReference type="ARBA" id="ARBA00005382"/>
    </source>
</evidence>
<dbReference type="GO" id="GO:0006680">
    <property type="term" value="P:glucosylceramide catabolic process"/>
    <property type="evidence" value="ECO:0007669"/>
    <property type="project" value="TreeGrafter"/>
</dbReference>
<name>A0A8S0WHW4_CYCAE</name>
<dbReference type="AlphaFoldDB" id="A0A8S0WHW4"/>
<evidence type="ECO:0000313" key="7">
    <source>
        <dbReference type="Proteomes" id="UP000467700"/>
    </source>
</evidence>